<feature type="non-terminal residue" evidence="1">
    <location>
        <position position="38"/>
    </location>
</feature>
<sequence length="38" mass="4483">MPPILAKEELGLNANRFSFLLIMNGKQKKWVVDRKRLQ</sequence>
<dbReference type="EMBL" id="UINC01138878">
    <property type="protein sequence ID" value="SVD25091.1"/>
    <property type="molecule type" value="Genomic_DNA"/>
</dbReference>
<evidence type="ECO:0000313" key="1">
    <source>
        <dbReference type="EMBL" id="SVD25091.1"/>
    </source>
</evidence>
<gene>
    <name evidence="1" type="ORF">METZ01_LOCUS377945</name>
</gene>
<protein>
    <submittedName>
        <fullName evidence="1">Uncharacterized protein</fullName>
    </submittedName>
</protein>
<proteinExistence type="predicted"/>
<name>A0A382TUA2_9ZZZZ</name>
<organism evidence="1">
    <name type="scientific">marine metagenome</name>
    <dbReference type="NCBI Taxonomy" id="408172"/>
    <lineage>
        <taxon>unclassified sequences</taxon>
        <taxon>metagenomes</taxon>
        <taxon>ecological metagenomes</taxon>
    </lineage>
</organism>
<accession>A0A382TUA2</accession>
<dbReference type="AlphaFoldDB" id="A0A382TUA2"/>
<reference evidence="1" key="1">
    <citation type="submission" date="2018-05" db="EMBL/GenBank/DDBJ databases">
        <authorList>
            <person name="Lanie J.A."/>
            <person name="Ng W.-L."/>
            <person name="Kazmierczak K.M."/>
            <person name="Andrzejewski T.M."/>
            <person name="Davidsen T.M."/>
            <person name="Wayne K.J."/>
            <person name="Tettelin H."/>
            <person name="Glass J.I."/>
            <person name="Rusch D."/>
            <person name="Podicherti R."/>
            <person name="Tsui H.-C.T."/>
            <person name="Winkler M.E."/>
        </authorList>
    </citation>
    <scope>NUCLEOTIDE SEQUENCE</scope>
</reference>